<evidence type="ECO:0000256" key="11">
    <source>
        <dbReference type="ARBA" id="ARBA00022737"/>
    </source>
</evidence>
<evidence type="ECO:0000256" key="25">
    <source>
        <dbReference type="ARBA" id="ARBA00043219"/>
    </source>
</evidence>
<dbReference type="FunFam" id="1.25.40.120:FF:000002">
    <property type="entry name" value="Protein farnesyltransferase/geranylgeranyltransferase type-1 subunit alpha"/>
    <property type="match status" value="1"/>
</dbReference>
<dbReference type="Gene3D" id="1.25.40.120">
    <property type="entry name" value="Protein prenylyltransferase"/>
    <property type="match status" value="1"/>
</dbReference>
<comment type="cofactor">
    <cofactor evidence="1">
        <name>Mg(2+)</name>
        <dbReference type="ChEBI" id="CHEBI:18420"/>
    </cofactor>
</comment>
<dbReference type="GO" id="GO:0007160">
    <property type="term" value="P:cell-matrix adhesion"/>
    <property type="evidence" value="ECO:0007669"/>
    <property type="project" value="TreeGrafter"/>
</dbReference>
<evidence type="ECO:0000256" key="5">
    <source>
        <dbReference type="ARBA" id="ARBA00012700"/>
    </source>
</evidence>
<evidence type="ECO:0000256" key="18">
    <source>
        <dbReference type="ARBA" id="ARBA00036917"/>
    </source>
</evidence>
<keyword evidence="11" id="KW-0677">Repeat</keyword>
<dbReference type="PANTHER" id="PTHR46145">
    <property type="entry name" value="HEPARANASE"/>
    <property type="match status" value="1"/>
</dbReference>
<keyword evidence="13" id="KW-0460">Magnesium</keyword>
<evidence type="ECO:0000256" key="15">
    <source>
        <dbReference type="ARBA" id="ARBA00022990"/>
    </source>
</evidence>
<dbReference type="EMBL" id="BEZZ01000440">
    <property type="protein sequence ID" value="GCC32512.1"/>
    <property type="molecule type" value="Genomic_DNA"/>
</dbReference>
<evidence type="ECO:0000256" key="13">
    <source>
        <dbReference type="ARBA" id="ARBA00022842"/>
    </source>
</evidence>
<evidence type="ECO:0000256" key="17">
    <source>
        <dbReference type="ARBA" id="ARBA00023180"/>
    </source>
</evidence>
<dbReference type="InterPro" id="IPR002088">
    <property type="entry name" value="Prenyl_trans_a"/>
</dbReference>
<evidence type="ECO:0000256" key="6">
    <source>
        <dbReference type="ARBA" id="ARBA00012702"/>
    </source>
</evidence>
<feature type="region of interest" description="Disordered" evidence="30">
    <location>
        <begin position="899"/>
        <end position="919"/>
    </location>
</feature>
<evidence type="ECO:0000256" key="30">
    <source>
        <dbReference type="SAM" id="MobiDB-lite"/>
    </source>
</evidence>
<dbReference type="Pfam" id="PF03662">
    <property type="entry name" value="Glyco_hydro_79n"/>
    <property type="match status" value="1"/>
</dbReference>
<dbReference type="Pfam" id="PF01239">
    <property type="entry name" value="PPTA"/>
    <property type="match status" value="5"/>
</dbReference>
<evidence type="ECO:0000256" key="7">
    <source>
        <dbReference type="ARBA" id="ARBA00022525"/>
    </source>
</evidence>
<gene>
    <name evidence="32" type="ORF">chiPu_0010973</name>
</gene>
<feature type="chain" id="PRO_5019517858" description="Heparanase" evidence="31">
    <location>
        <begin position="18"/>
        <end position="919"/>
    </location>
</feature>
<dbReference type="Gene3D" id="3.20.20.80">
    <property type="entry name" value="Glycosidases"/>
    <property type="match status" value="1"/>
</dbReference>
<dbReference type="PANTHER" id="PTHR46145:SF3">
    <property type="entry name" value="HEPARANASE"/>
    <property type="match status" value="1"/>
</dbReference>
<comment type="caution">
    <text evidence="32">The sequence shown here is derived from an EMBL/GenBank/DDBJ whole genome shotgun (WGS) entry which is preliminary data.</text>
</comment>
<keyword evidence="9" id="KW-0808">Transferase</keyword>
<evidence type="ECO:0000256" key="31">
    <source>
        <dbReference type="SAM" id="SignalP"/>
    </source>
</evidence>
<dbReference type="GO" id="GO:0005615">
    <property type="term" value="C:extracellular space"/>
    <property type="evidence" value="ECO:0007669"/>
    <property type="project" value="TreeGrafter"/>
</dbReference>
<name>A0A401SQ54_CHIPU</name>
<dbReference type="PROSITE" id="PS51147">
    <property type="entry name" value="PFTA"/>
    <property type="match status" value="5"/>
</dbReference>
<dbReference type="InterPro" id="IPR017853">
    <property type="entry name" value="GH"/>
</dbReference>
<dbReference type="AlphaFoldDB" id="A0A401SQ54"/>
<proteinExistence type="inferred from homology"/>
<evidence type="ECO:0000256" key="2">
    <source>
        <dbReference type="ARBA" id="ARBA00004613"/>
    </source>
</evidence>
<dbReference type="STRING" id="137246.A0A401SQ54"/>
<dbReference type="GO" id="GO:0060055">
    <property type="term" value="P:angiogenesis involved in wound healing"/>
    <property type="evidence" value="ECO:0007669"/>
    <property type="project" value="TreeGrafter"/>
</dbReference>
<reference evidence="32 33" key="1">
    <citation type="journal article" date="2018" name="Nat. Ecol. Evol.">
        <title>Shark genomes provide insights into elasmobranch evolution and the origin of vertebrates.</title>
        <authorList>
            <person name="Hara Y"/>
            <person name="Yamaguchi K"/>
            <person name="Onimaru K"/>
            <person name="Kadota M"/>
            <person name="Koyanagi M"/>
            <person name="Keeley SD"/>
            <person name="Tatsumi K"/>
            <person name="Tanaka K"/>
            <person name="Motone F"/>
            <person name="Kageyama Y"/>
            <person name="Nozu R"/>
            <person name="Adachi N"/>
            <person name="Nishimura O"/>
            <person name="Nakagawa R"/>
            <person name="Tanegashima C"/>
            <person name="Kiyatake I"/>
            <person name="Matsumoto R"/>
            <person name="Murakumo K"/>
            <person name="Nishida K"/>
            <person name="Terakita A"/>
            <person name="Kuratani S"/>
            <person name="Sato K"/>
            <person name="Hyodo S Kuraku.S."/>
        </authorList>
    </citation>
    <scope>NUCLEOTIDE SEQUENCE [LARGE SCALE GENOMIC DNA]</scope>
</reference>
<comment type="subunit">
    <text evidence="29">Heterodimer of FNTA and FNTB (farnesyltransferase). Heterodimer of FNTA and PGGT1B (geranylgeranyltransferase).</text>
</comment>
<evidence type="ECO:0000256" key="19">
    <source>
        <dbReference type="ARBA" id="ARBA00039100"/>
    </source>
</evidence>
<dbReference type="SUPFAM" id="SSF48439">
    <property type="entry name" value="Protein prenylyltransferase"/>
    <property type="match status" value="1"/>
</dbReference>
<feature type="signal peptide" evidence="31">
    <location>
        <begin position="1"/>
        <end position="17"/>
    </location>
</feature>
<dbReference type="SUPFAM" id="SSF51445">
    <property type="entry name" value="(Trans)glycosidases"/>
    <property type="match status" value="1"/>
</dbReference>
<dbReference type="GO" id="GO:0031012">
    <property type="term" value="C:extracellular matrix"/>
    <property type="evidence" value="ECO:0007669"/>
    <property type="project" value="TreeGrafter"/>
</dbReference>
<evidence type="ECO:0000256" key="10">
    <source>
        <dbReference type="ARBA" id="ARBA00022729"/>
    </source>
</evidence>
<keyword evidence="14" id="KW-0130">Cell adhesion</keyword>
<dbReference type="GO" id="GO:0004662">
    <property type="term" value="F:CAAX-protein geranylgeranyltransferase activity"/>
    <property type="evidence" value="ECO:0007669"/>
    <property type="project" value="UniProtKB-EC"/>
</dbReference>
<keyword evidence="16" id="KW-1015">Disulfide bond</keyword>
<comment type="catalytic activity">
    <reaction evidence="26">
        <text>L-cysteinyl-[protein] + (2E,6E)-farnesyl diphosphate = S-(2E,6E)-farnesyl-L-cysteinyl-[protein] + diphosphate</text>
        <dbReference type="Rhea" id="RHEA:13345"/>
        <dbReference type="Rhea" id="RHEA-COMP:10131"/>
        <dbReference type="Rhea" id="RHEA-COMP:11535"/>
        <dbReference type="ChEBI" id="CHEBI:29950"/>
        <dbReference type="ChEBI" id="CHEBI:33019"/>
        <dbReference type="ChEBI" id="CHEBI:86019"/>
        <dbReference type="ChEBI" id="CHEBI:175763"/>
        <dbReference type="EC" id="2.5.1.58"/>
    </reaction>
</comment>
<evidence type="ECO:0000256" key="29">
    <source>
        <dbReference type="ARBA" id="ARBA00063604"/>
    </source>
</evidence>
<evidence type="ECO:0000256" key="14">
    <source>
        <dbReference type="ARBA" id="ARBA00022889"/>
    </source>
</evidence>
<dbReference type="EC" id="2.5.1.59" evidence="5"/>
<evidence type="ECO:0000256" key="8">
    <source>
        <dbReference type="ARBA" id="ARBA00022602"/>
    </source>
</evidence>
<evidence type="ECO:0000256" key="21">
    <source>
        <dbReference type="ARBA" id="ARBA00040965"/>
    </source>
</evidence>
<dbReference type="EC" id="3.2.1.166" evidence="19"/>
<evidence type="ECO:0000256" key="27">
    <source>
        <dbReference type="ARBA" id="ARBA00050428"/>
    </source>
</evidence>
<evidence type="ECO:0000256" key="28">
    <source>
        <dbReference type="ARBA" id="ARBA00055408"/>
    </source>
</evidence>
<evidence type="ECO:0000256" key="16">
    <source>
        <dbReference type="ARBA" id="ARBA00023157"/>
    </source>
</evidence>
<keyword evidence="15" id="KW-0007">Acetylation</keyword>
<evidence type="ECO:0000313" key="32">
    <source>
        <dbReference type="EMBL" id="GCC32512.1"/>
    </source>
</evidence>
<evidence type="ECO:0000256" key="12">
    <source>
        <dbReference type="ARBA" id="ARBA00022801"/>
    </source>
</evidence>
<evidence type="ECO:0000256" key="23">
    <source>
        <dbReference type="ARBA" id="ARBA00042436"/>
    </source>
</evidence>
<evidence type="ECO:0000256" key="24">
    <source>
        <dbReference type="ARBA" id="ARBA00043086"/>
    </source>
</evidence>
<comment type="function">
    <text evidence="28">Essential subunit of both the farnesyltransferase and the geranylgeranyltransferase complex. Contributes to the transfer of a farnesyl or geranylgeranyl moiety from farnesyl or geranylgeranyl diphosphate to a cysteine at the fourth position from the C-terminus of several proteins having the C-terminal sequence Cys-aliphatic-aliphatic-X. May positively regulate neuromuscular junction development downstream of MUSK via its function in RAC1 prenylation and activation.</text>
</comment>
<comment type="catalytic activity">
    <reaction evidence="18">
        <text>endohydrolysis of (1-&gt;4)-beta-D-glycosidic bonds of heparan sulfate chains in heparan sulfate proteoglycan.</text>
        <dbReference type="EC" id="3.2.1.166"/>
    </reaction>
</comment>
<comment type="similarity">
    <text evidence="4">Belongs to the glycosyl hydrolase 79 family.</text>
</comment>
<dbReference type="GO" id="GO:0016020">
    <property type="term" value="C:membrane"/>
    <property type="evidence" value="ECO:0007669"/>
    <property type="project" value="InterPro"/>
</dbReference>
<protein>
    <recommendedName>
        <fullName evidence="20">Heparanase</fullName>
        <ecNumber evidence="6">2.5.1.58</ecNumber>
        <ecNumber evidence="5">2.5.1.59</ecNumber>
        <ecNumber evidence="19">3.2.1.166</ecNumber>
    </recommendedName>
    <alternativeName>
        <fullName evidence="24">CAAX farnesyltransferase subunit alpha</fullName>
    </alternativeName>
    <alternativeName>
        <fullName evidence="23">FTase-alpha</fullName>
    </alternativeName>
    <alternativeName>
        <fullName evidence="21">Protein farnesyltransferase/geranylgeranyltransferase type-1 subunit alpha</fullName>
    </alternativeName>
    <alternativeName>
        <fullName evidence="22">Ras proteins prenyltransferase subunit alpha</fullName>
    </alternativeName>
    <alternativeName>
        <fullName evidence="25">Type I protein geranyl-geranyltransferase subunit alpha</fullName>
    </alternativeName>
</protein>
<dbReference type="Proteomes" id="UP000287033">
    <property type="component" value="Unassembled WGS sequence"/>
</dbReference>
<dbReference type="GO" id="GO:0016798">
    <property type="term" value="F:hydrolase activity, acting on glycosyl bonds"/>
    <property type="evidence" value="ECO:0007669"/>
    <property type="project" value="InterPro"/>
</dbReference>
<evidence type="ECO:0000256" key="3">
    <source>
        <dbReference type="ARBA" id="ARBA00006734"/>
    </source>
</evidence>
<keyword evidence="10 31" id="KW-0732">Signal</keyword>
<evidence type="ECO:0000256" key="26">
    <source>
        <dbReference type="ARBA" id="ARBA00050225"/>
    </source>
</evidence>
<evidence type="ECO:0000256" key="20">
    <source>
        <dbReference type="ARBA" id="ARBA00040414"/>
    </source>
</evidence>
<dbReference type="OrthoDB" id="726732at2759"/>
<feature type="compositionally biased region" description="Polar residues" evidence="30">
    <location>
        <begin position="909"/>
        <end position="919"/>
    </location>
</feature>
<organism evidence="32 33">
    <name type="scientific">Chiloscyllium punctatum</name>
    <name type="common">Brownbanded bambooshark</name>
    <name type="synonym">Hemiscyllium punctatum</name>
    <dbReference type="NCBI Taxonomy" id="137246"/>
    <lineage>
        <taxon>Eukaryota</taxon>
        <taxon>Metazoa</taxon>
        <taxon>Chordata</taxon>
        <taxon>Craniata</taxon>
        <taxon>Vertebrata</taxon>
        <taxon>Chondrichthyes</taxon>
        <taxon>Elasmobranchii</taxon>
        <taxon>Galeomorphii</taxon>
        <taxon>Galeoidea</taxon>
        <taxon>Orectolobiformes</taxon>
        <taxon>Hemiscylliidae</taxon>
        <taxon>Chiloscyllium</taxon>
    </lineage>
</organism>
<dbReference type="EC" id="2.5.1.58" evidence="6"/>
<evidence type="ECO:0000256" key="22">
    <source>
        <dbReference type="ARBA" id="ARBA00041392"/>
    </source>
</evidence>
<comment type="subcellular location">
    <subcellularLocation>
        <location evidence="2">Secreted</location>
    </subcellularLocation>
</comment>
<keyword evidence="33" id="KW-1185">Reference proteome</keyword>
<keyword evidence="7" id="KW-0964">Secreted</keyword>
<comment type="similarity">
    <text evidence="3">Belongs to the protein prenyltransferase subunit alpha family.</text>
</comment>
<evidence type="ECO:0000313" key="33">
    <source>
        <dbReference type="Proteomes" id="UP000287033"/>
    </source>
</evidence>
<dbReference type="InterPro" id="IPR005199">
    <property type="entry name" value="Glyco_hydro_79"/>
</dbReference>
<keyword evidence="12" id="KW-0378">Hydrolase</keyword>
<keyword evidence="17" id="KW-0325">Glycoprotein</keyword>
<comment type="catalytic activity">
    <reaction evidence="27">
        <text>geranylgeranyl diphosphate + L-cysteinyl-[protein] = S-geranylgeranyl-L-cysteinyl-[protein] + diphosphate</text>
        <dbReference type="Rhea" id="RHEA:21240"/>
        <dbReference type="Rhea" id="RHEA-COMP:10131"/>
        <dbReference type="Rhea" id="RHEA-COMP:11537"/>
        <dbReference type="ChEBI" id="CHEBI:29950"/>
        <dbReference type="ChEBI" id="CHEBI:33019"/>
        <dbReference type="ChEBI" id="CHEBI:57533"/>
        <dbReference type="ChEBI" id="CHEBI:86021"/>
        <dbReference type="EC" id="2.5.1.59"/>
    </reaction>
</comment>
<sequence>MPFLELLTACLLGWAAASPRSVRVQPEFTRSLRTVSPRFLSVALDASLLRTDSLDLLRSQKLITLAKGLSPGYLRFGGTGADFILFEPSDQLSLPQEHGWESSRIEGTCLNTIPDDLEKYLTLLLALQAPVILKEQFQQDFKNITISERSVDILYSFANCSGLHLIFGLNALLRKKQAWDSSNAQKLLQYCAMRKYNMSWELGNEPNSFRKKAHIKIHGSQLGQDFEHLYNLLHTFKSFNHSGLYGPDIGQPGKRAIITLLKGFLKTGGNVLSAITWHHYYLNGRTASLKDFLNPQVLDSLILKINQIFEIASKIAPEKKVWLGETSSAFGGGAPDLSDKYVAGFMWLDKLGLSAKLGIDVVIRQALFGAGFYQLVDRTLDPLPDYWLSLIYKRLVGTRVLNVSAVHKDTADNGTLRVYMHCTNPNSYIYRNGSVTMFALNLSDQDKHILLCCSLFNKTIQYLLQPGDSRKGLYSQSGWRSDASPAPGNEMEQDCLDPDPEQCLSTDVDPGTRFDSDLDPDASLLQILNLIWTTWIWMEIRMELHGAVISVGLSAIFNAQALTKAVLPLAVGSHVLQAAPGRAGEEIEPWCQGGFWRDRKEWADIKPVPQDDGPNPVVQIAYSENFKDVYDYFRAVLKLDERSERALSLTTDAIELNAANYTVWHFRRVVLQSLNKDLYEELMYISDIIEDQPKNYQVWYHRQKIVEWLKDPSEELAFTSGILKQDAKNYHAWQHRQWVIKEFNLWDNELEYVDQLLEEDLRNNSAWNQRYFVISSTTGFDDPAVLDREVNYTLKLIKKAPHNESAWNYLKGILQDQILSKYSNLLEQILQMMEQFSSPYLIAFLIDIYEDLLENNCENKEEILNKALELCECLAVKKDTIRQEYWRYFARCLKEKYGAKQEDTEPTETEASLQEGCSN</sequence>
<dbReference type="GO" id="GO:0004660">
    <property type="term" value="F:protein farnesyltransferase activity"/>
    <property type="evidence" value="ECO:0007669"/>
    <property type="project" value="UniProtKB-EC"/>
</dbReference>
<evidence type="ECO:0000256" key="4">
    <source>
        <dbReference type="ARBA" id="ARBA00009800"/>
    </source>
</evidence>
<evidence type="ECO:0000256" key="1">
    <source>
        <dbReference type="ARBA" id="ARBA00001946"/>
    </source>
</evidence>
<feature type="region of interest" description="Disordered" evidence="30">
    <location>
        <begin position="475"/>
        <end position="495"/>
    </location>
</feature>
<accession>A0A401SQ54</accession>
<keyword evidence="8" id="KW-0637">Prenyltransferase</keyword>
<evidence type="ECO:0000256" key="9">
    <source>
        <dbReference type="ARBA" id="ARBA00022679"/>
    </source>
</evidence>